<feature type="region of interest" description="Disordered" evidence="1">
    <location>
        <begin position="28"/>
        <end position="109"/>
    </location>
</feature>
<dbReference type="PANTHER" id="PTHR35099:SF2">
    <property type="entry name" value="OS02G0182700 PROTEIN"/>
    <property type="match status" value="1"/>
</dbReference>
<dbReference type="EMBL" id="JAMZMK010006813">
    <property type="protein sequence ID" value="KAI7747235.1"/>
    <property type="molecule type" value="Genomic_DNA"/>
</dbReference>
<evidence type="ECO:0000313" key="3">
    <source>
        <dbReference type="Proteomes" id="UP001206925"/>
    </source>
</evidence>
<reference evidence="2" key="1">
    <citation type="submission" date="2022-06" db="EMBL/GenBank/DDBJ databases">
        <title>Uncovering the hologenomic basis of an extraordinary plant invasion.</title>
        <authorList>
            <person name="Bieker V.C."/>
            <person name="Martin M.D."/>
            <person name="Gilbert T."/>
            <person name="Hodgins K."/>
            <person name="Battlay P."/>
            <person name="Petersen B."/>
            <person name="Wilson J."/>
        </authorList>
    </citation>
    <scope>NUCLEOTIDE SEQUENCE</scope>
    <source>
        <strain evidence="2">AA19_3_7</strain>
        <tissue evidence="2">Leaf</tissue>
    </source>
</reference>
<proteinExistence type="predicted"/>
<feature type="compositionally biased region" description="Low complexity" evidence="1">
    <location>
        <begin position="78"/>
        <end position="87"/>
    </location>
</feature>
<keyword evidence="3" id="KW-1185">Reference proteome</keyword>
<evidence type="ECO:0000313" key="2">
    <source>
        <dbReference type="EMBL" id="KAI7747235.1"/>
    </source>
</evidence>
<comment type="caution">
    <text evidence="2">The sequence shown here is derived from an EMBL/GenBank/DDBJ whole genome shotgun (WGS) entry which is preliminary data.</text>
</comment>
<protein>
    <submittedName>
        <fullName evidence="2">Uncharacterized protein</fullName>
    </submittedName>
</protein>
<evidence type="ECO:0000256" key="1">
    <source>
        <dbReference type="SAM" id="MobiDB-lite"/>
    </source>
</evidence>
<sequence>MINHNEPWVAAAVTTDALVADLLLRLKRSSSSPPLHTPPSTPAPPGWGDRKSRSKGHQQKGPTTLLSWNDGYDDSSRSSDLYSGNRSLKIDLHEDRKKEWESGSESEMMMKRRRRCMLPDLNETPPAQAYE</sequence>
<accession>A0AAD5GLG0</accession>
<organism evidence="2 3">
    <name type="scientific">Ambrosia artemisiifolia</name>
    <name type="common">Common ragweed</name>
    <dbReference type="NCBI Taxonomy" id="4212"/>
    <lineage>
        <taxon>Eukaryota</taxon>
        <taxon>Viridiplantae</taxon>
        <taxon>Streptophyta</taxon>
        <taxon>Embryophyta</taxon>
        <taxon>Tracheophyta</taxon>
        <taxon>Spermatophyta</taxon>
        <taxon>Magnoliopsida</taxon>
        <taxon>eudicotyledons</taxon>
        <taxon>Gunneridae</taxon>
        <taxon>Pentapetalae</taxon>
        <taxon>asterids</taxon>
        <taxon>campanulids</taxon>
        <taxon>Asterales</taxon>
        <taxon>Asteraceae</taxon>
        <taxon>Asteroideae</taxon>
        <taxon>Heliantheae alliance</taxon>
        <taxon>Heliantheae</taxon>
        <taxon>Ambrosia</taxon>
    </lineage>
</organism>
<name>A0AAD5GLG0_AMBAR</name>
<dbReference type="PANTHER" id="PTHR35099">
    <property type="entry name" value="OS02G0182700 PROTEIN"/>
    <property type="match status" value="1"/>
</dbReference>
<feature type="compositionally biased region" description="Basic and acidic residues" evidence="1">
    <location>
        <begin position="88"/>
        <end position="101"/>
    </location>
</feature>
<feature type="compositionally biased region" description="Pro residues" evidence="1">
    <location>
        <begin position="35"/>
        <end position="45"/>
    </location>
</feature>
<gene>
    <name evidence="2" type="ORF">M8C21_002027</name>
</gene>
<dbReference type="Proteomes" id="UP001206925">
    <property type="component" value="Unassembled WGS sequence"/>
</dbReference>
<dbReference type="AlphaFoldDB" id="A0AAD5GLG0"/>